<feature type="compositionally biased region" description="Acidic residues" evidence="12">
    <location>
        <begin position="1284"/>
        <end position="1298"/>
    </location>
</feature>
<protein>
    <recommendedName>
        <fullName evidence="11">DNA-directed RNA polymerase</fullName>
        <ecNumber evidence="11">2.7.7.6</ecNumber>
    </recommendedName>
</protein>
<dbReference type="InterPro" id="IPR046950">
    <property type="entry name" value="DNA-dir_Rpol_C_phage-type"/>
</dbReference>
<dbReference type="GO" id="GO:0001018">
    <property type="term" value="F:mitochondrial promoter sequence-specific DNA binding"/>
    <property type="evidence" value="ECO:0007669"/>
    <property type="project" value="TreeGrafter"/>
</dbReference>
<dbReference type="SMART" id="SM01311">
    <property type="entry name" value="RPOL_N"/>
    <property type="match status" value="1"/>
</dbReference>
<dbReference type="GO" id="GO:0034245">
    <property type="term" value="C:mitochondrial DNA-directed RNA polymerase complex"/>
    <property type="evidence" value="ECO:0007669"/>
    <property type="project" value="TreeGrafter"/>
</dbReference>
<dbReference type="GO" id="GO:0003899">
    <property type="term" value="F:DNA-directed RNA polymerase activity"/>
    <property type="evidence" value="ECO:0007669"/>
    <property type="project" value="UniProtKB-EC"/>
</dbReference>
<evidence type="ECO:0000313" key="14">
    <source>
        <dbReference type="EMBL" id="KAG8628231.1"/>
    </source>
</evidence>
<evidence type="ECO:0000256" key="8">
    <source>
        <dbReference type="ARBA" id="ARBA00023128"/>
    </source>
</evidence>
<dbReference type="GO" id="GO:0006390">
    <property type="term" value="P:mitochondrial transcription"/>
    <property type="evidence" value="ECO:0007669"/>
    <property type="project" value="TreeGrafter"/>
</dbReference>
<dbReference type="Gene3D" id="1.10.1320.10">
    <property type="entry name" value="DNA-directed RNA polymerase, N-terminal domain"/>
    <property type="match status" value="1"/>
</dbReference>
<evidence type="ECO:0000256" key="5">
    <source>
        <dbReference type="ARBA" id="ARBA00022679"/>
    </source>
</evidence>
<feature type="region of interest" description="Disordered" evidence="12">
    <location>
        <begin position="1278"/>
        <end position="1330"/>
    </location>
</feature>
<reference evidence="14" key="1">
    <citation type="submission" date="2021-07" db="EMBL/GenBank/DDBJ databases">
        <title>Elsinoe batatas strain:CRI-CJ2 Genome sequencing and assembly.</title>
        <authorList>
            <person name="Huang L."/>
        </authorList>
    </citation>
    <scope>NUCLEOTIDE SEQUENCE</scope>
    <source>
        <strain evidence="14">CRI-CJ2</strain>
    </source>
</reference>
<keyword evidence="6 11" id="KW-0548">Nucleotidyltransferase</keyword>
<comment type="subcellular location">
    <subcellularLocation>
        <location evidence="2">Mitochondrion</location>
    </subcellularLocation>
</comment>
<dbReference type="Gene3D" id="1.10.150.20">
    <property type="entry name" value="5' to 3' exonuclease, C-terminal subdomain"/>
    <property type="match status" value="1"/>
</dbReference>
<dbReference type="PROSITE" id="PS00900">
    <property type="entry name" value="RNA_POL_PHAGE_1"/>
    <property type="match status" value="1"/>
</dbReference>
<dbReference type="Pfam" id="PF14700">
    <property type="entry name" value="RPOL_N"/>
    <property type="match status" value="1"/>
</dbReference>
<dbReference type="SUPFAM" id="SSF56672">
    <property type="entry name" value="DNA/RNA polymerases"/>
    <property type="match status" value="1"/>
</dbReference>
<comment type="similarity">
    <text evidence="3 11">Belongs to the phage and mitochondrial RNA polymerase family.</text>
</comment>
<dbReference type="Pfam" id="PF00940">
    <property type="entry name" value="RNA_pol"/>
    <property type="match status" value="1"/>
</dbReference>
<name>A0A8K0PFU1_9PEZI</name>
<dbReference type="OrthoDB" id="276422at2759"/>
<accession>A0A8K0PFU1</accession>
<dbReference type="Gene3D" id="1.10.287.260">
    <property type="match status" value="1"/>
</dbReference>
<evidence type="ECO:0000313" key="15">
    <source>
        <dbReference type="Proteomes" id="UP000809789"/>
    </source>
</evidence>
<dbReference type="FunFam" id="1.10.287.280:FF:000001">
    <property type="entry name" value="DNA-directed RNA polymerase"/>
    <property type="match status" value="1"/>
</dbReference>
<evidence type="ECO:0000256" key="4">
    <source>
        <dbReference type="ARBA" id="ARBA00022478"/>
    </source>
</evidence>
<feature type="domain" description="DNA-directed RNA polymerase N-terminal" evidence="13">
    <location>
        <begin position="345"/>
        <end position="667"/>
    </location>
</feature>
<dbReference type="EC" id="2.7.7.6" evidence="11"/>
<comment type="caution">
    <text evidence="14">The sequence shown here is derived from an EMBL/GenBank/DDBJ whole genome shotgun (WGS) entry which is preliminary data.</text>
</comment>
<proteinExistence type="inferred from homology"/>
<dbReference type="InterPro" id="IPR043502">
    <property type="entry name" value="DNA/RNA_pol_sf"/>
</dbReference>
<dbReference type="Proteomes" id="UP000809789">
    <property type="component" value="Unassembled WGS sequence"/>
</dbReference>
<dbReference type="PANTHER" id="PTHR10102:SF0">
    <property type="entry name" value="DNA-DIRECTED RNA POLYMERASE, MITOCHONDRIAL"/>
    <property type="match status" value="1"/>
</dbReference>
<evidence type="ECO:0000259" key="13">
    <source>
        <dbReference type="SMART" id="SM01311"/>
    </source>
</evidence>
<dbReference type="FunFam" id="1.10.150.20:FF:000041">
    <property type="entry name" value="DNA-directed RNA polymerase"/>
    <property type="match status" value="1"/>
</dbReference>
<evidence type="ECO:0000256" key="2">
    <source>
        <dbReference type="ARBA" id="ARBA00004173"/>
    </source>
</evidence>
<evidence type="ECO:0000256" key="6">
    <source>
        <dbReference type="ARBA" id="ARBA00022695"/>
    </source>
</evidence>
<evidence type="ECO:0000256" key="10">
    <source>
        <dbReference type="ARBA" id="ARBA00048552"/>
    </source>
</evidence>
<evidence type="ECO:0000256" key="12">
    <source>
        <dbReference type="SAM" id="MobiDB-lite"/>
    </source>
</evidence>
<dbReference type="PANTHER" id="PTHR10102">
    <property type="entry name" value="DNA-DIRECTED RNA POLYMERASE, MITOCHONDRIAL"/>
    <property type="match status" value="1"/>
</dbReference>
<sequence>MLLRAAGRRPHRKPSSSLATEFQQIHLPFLWPARLRWSTAHTNSPSRSPRNNSTNHHDAKLPHVRNLASVAGHAEFTTPSAYEPFNYPLATNKWSLNHPSTNDLLILPTEEPPQTTSRRSALGNNSHDLLQNLYACLRVGRFDRAQQIIKRLITLPDVAEADVLHAHETYLEAFLQSPEYQEPSERFRQMANHYKRHNLDRTKRPAYASMIIMRAALALPDESDQRAQVKRFAEQSRLSASDLEASDIWTDSEFNALQSVLHDTPIIEPPTAGAALTDVRSERAVEHKLRQEDVPHILQVEQRGVSLISLKETLTVQENHYAQRRLEDEDIELVDSEAALLRNTEREKLLEDTASEAAVKRWKAEEEQLQSVGINSALSNRSINAMMWRWHSDLVPLLEKEVADAKERMAHSPIGSRSGSPREDADYAGAYLEQLPPQKLAVITVISLMSMLAREKDQRTDEYRNSVRVTDIAKNLGAQIESEVVAEIVRKDRAKLQAQKRKNGKTSSAQARAFIRPSKIDLARHTEWPLQIKMRIGAMLISKFVEIAKMPITREHPRTKQSITRLRPAFSYKMTYIKGKRQNLVTACPELQEKIRKEPVGGVICKKLPMLVEPLPWTDYKSGGYLHYISDFVRVPANDKTPKEYVKAAARRGHMKNVFSAITALGKTAWHINDEVLRVQIDAWNSGEPIGNFAPLNPKFDVPPEPSSTGDPNVRTKWLAEMQDIENKKTGLHSQRCHQNLQLEIARSFRYDRMYFPHNVDFRGRAYPMSVYLNHMNADNVRGLLTFAEGKELGERGLRWLKIHLANVFGYDKASFSEREQFVMDHLDDIYDSANNPLTGRQWWRKSEDAWQTLAACYELKHALESPDPTRYRSHLPIHQDGTCNGLQHYAALGGDEAGARQVNLIPGDRPSDVYTAVAEGVISSIKEDLALGNPIAKILDGRITRKVVKQPVMTNVYGVSFFGAKAQVKKQIEDIFPEIKSGDLINHQTLASYIARKIFGSLGEMFRGAQAIQEWLGRCADRIATSVTPEQIESIRLGKPKTTKAGKARKNRPNYSFRSTVIWTTPLQFPVVQPYRDAPAKILKTAVSHVSITEPESWDPVHRRKQLQGFPPNFIHSLDATHMMLSAIKCEEKGITFASIHDSFWTHACDRDELSELLRDAFVHMHREDIIGRLKEEFEARYKGCMYQACIDAASPAGKKISAWRKGSGAASMKAYKALGIAERELVIEHERLRLLASKDEAERKKGEEMVTPARIFEEEGGWDALVLPTGLASQRLGSAPEGEVDVEAEAEAEAEAEPNNALDVQAEDDASAEEPQVFEAENDAQERQDAANLTEAQLRAQMLGMRVTRKTTTAMRKSNIWLPLTFPDVPQKGKFDVRTLRESKYFFH</sequence>
<keyword evidence="5 11" id="KW-0808">Transferase</keyword>
<keyword evidence="7" id="KW-0809">Transit peptide</keyword>
<dbReference type="InterPro" id="IPR002092">
    <property type="entry name" value="DNA-dir_Rpol_phage-type"/>
</dbReference>
<evidence type="ECO:0000256" key="7">
    <source>
        <dbReference type="ARBA" id="ARBA00022946"/>
    </source>
</evidence>
<evidence type="ECO:0000256" key="3">
    <source>
        <dbReference type="ARBA" id="ARBA00009493"/>
    </source>
</evidence>
<evidence type="ECO:0000256" key="1">
    <source>
        <dbReference type="ARBA" id="ARBA00004026"/>
    </source>
</evidence>
<dbReference type="InterPro" id="IPR029262">
    <property type="entry name" value="RPOL_N"/>
</dbReference>
<dbReference type="InterPro" id="IPR037159">
    <property type="entry name" value="RNA_POL_N_sf"/>
</dbReference>
<comment type="function">
    <text evidence="1 11">DNA-dependent RNA polymerase catalyzes the transcription of DNA into RNA using the four ribonucleoside triphosphates as substrates.</text>
</comment>
<comment type="catalytic activity">
    <reaction evidence="10 11">
        <text>RNA(n) + a ribonucleoside 5'-triphosphate = RNA(n+1) + diphosphate</text>
        <dbReference type="Rhea" id="RHEA:21248"/>
        <dbReference type="Rhea" id="RHEA-COMP:14527"/>
        <dbReference type="Rhea" id="RHEA-COMP:17342"/>
        <dbReference type="ChEBI" id="CHEBI:33019"/>
        <dbReference type="ChEBI" id="CHEBI:61557"/>
        <dbReference type="ChEBI" id="CHEBI:140395"/>
        <dbReference type="EC" id="2.7.7.6"/>
    </reaction>
</comment>
<keyword evidence="8" id="KW-0496">Mitochondrion</keyword>
<dbReference type="PROSITE" id="PS00489">
    <property type="entry name" value="RNA_POL_PHAGE_2"/>
    <property type="match status" value="1"/>
</dbReference>
<organism evidence="14 15">
    <name type="scientific">Elsinoe batatas</name>
    <dbReference type="NCBI Taxonomy" id="2601811"/>
    <lineage>
        <taxon>Eukaryota</taxon>
        <taxon>Fungi</taxon>
        <taxon>Dikarya</taxon>
        <taxon>Ascomycota</taxon>
        <taxon>Pezizomycotina</taxon>
        <taxon>Dothideomycetes</taxon>
        <taxon>Dothideomycetidae</taxon>
        <taxon>Myriangiales</taxon>
        <taxon>Elsinoaceae</taxon>
        <taxon>Elsinoe</taxon>
    </lineage>
</organism>
<keyword evidence="9 11" id="KW-0804">Transcription</keyword>
<dbReference type="EMBL" id="JAESVG020000004">
    <property type="protein sequence ID" value="KAG8628231.1"/>
    <property type="molecule type" value="Genomic_DNA"/>
</dbReference>
<dbReference type="InterPro" id="IPR024075">
    <property type="entry name" value="DNA-dir_RNA_pol_helix_hairp_sf"/>
</dbReference>
<keyword evidence="4 11" id="KW-0240">DNA-directed RNA polymerase</keyword>
<dbReference type="Gene3D" id="1.10.287.280">
    <property type="match status" value="1"/>
</dbReference>
<evidence type="ECO:0000256" key="9">
    <source>
        <dbReference type="ARBA" id="ARBA00023163"/>
    </source>
</evidence>
<evidence type="ECO:0000256" key="11">
    <source>
        <dbReference type="RuleBase" id="RU003805"/>
    </source>
</evidence>
<gene>
    <name evidence="14" type="ORF">KVT40_004104</name>
</gene>
<keyword evidence="15" id="KW-1185">Reference proteome</keyword>